<evidence type="ECO:0000256" key="2">
    <source>
        <dbReference type="SAM" id="MobiDB-lite"/>
    </source>
</evidence>
<evidence type="ECO:0000313" key="5">
    <source>
        <dbReference type="Proteomes" id="UP001338582"/>
    </source>
</evidence>
<dbReference type="Pfam" id="PF00787">
    <property type="entry name" value="PX"/>
    <property type="match status" value="1"/>
</dbReference>
<dbReference type="InterPro" id="IPR014461">
    <property type="entry name" value="Retromer_complex_Vps17"/>
</dbReference>
<comment type="subunit">
    <text evidence="1">Component of the retromer complex.</text>
</comment>
<dbReference type="Proteomes" id="UP001338582">
    <property type="component" value="Chromosome 3"/>
</dbReference>
<dbReference type="PANTHER" id="PTHR47433">
    <property type="entry name" value="VACUOLAR PROTEIN SORTING-ASSOCIATED PROTEIN 17"/>
    <property type="match status" value="1"/>
</dbReference>
<dbReference type="Gene3D" id="3.30.1520.10">
    <property type="entry name" value="Phox-like domain"/>
    <property type="match status" value="1"/>
</dbReference>
<dbReference type="InterPro" id="IPR027267">
    <property type="entry name" value="AH/BAR_dom_sf"/>
</dbReference>
<dbReference type="EMBL" id="CP138896">
    <property type="protein sequence ID" value="WPK25005.1"/>
    <property type="molecule type" value="Genomic_DNA"/>
</dbReference>
<dbReference type="RefSeq" id="XP_062877388.1">
    <property type="nucleotide sequence ID" value="XM_063021318.1"/>
</dbReference>
<dbReference type="GeneID" id="88173369"/>
<dbReference type="InterPro" id="IPR036871">
    <property type="entry name" value="PX_dom_sf"/>
</dbReference>
<evidence type="ECO:0000259" key="3">
    <source>
        <dbReference type="Pfam" id="PF00787"/>
    </source>
</evidence>
<dbReference type="InterPro" id="IPR001683">
    <property type="entry name" value="PX_dom"/>
</dbReference>
<dbReference type="AlphaFoldDB" id="A0AAX4HB66"/>
<reference evidence="4 5" key="1">
    <citation type="submission" date="2023-10" db="EMBL/GenBank/DDBJ databases">
        <title>Draft Genome Sequence of Candida saopaulonensis from a very Premature Infant with Sepsis.</title>
        <authorList>
            <person name="Ning Y."/>
            <person name="Dai R."/>
            <person name="Xiao M."/>
            <person name="Xu Y."/>
            <person name="Yan Q."/>
            <person name="Zhang L."/>
        </authorList>
    </citation>
    <scope>NUCLEOTIDE SEQUENCE [LARGE SCALE GENOMIC DNA]</scope>
    <source>
        <strain evidence="4 5">19XY460</strain>
    </source>
</reference>
<dbReference type="GO" id="GO:0006886">
    <property type="term" value="P:intracellular protein transport"/>
    <property type="evidence" value="ECO:0007669"/>
    <property type="project" value="TreeGrafter"/>
</dbReference>
<dbReference type="GO" id="GO:0005829">
    <property type="term" value="C:cytosol"/>
    <property type="evidence" value="ECO:0007669"/>
    <property type="project" value="GOC"/>
</dbReference>
<dbReference type="CDD" id="cd06891">
    <property type="entry name" value="PX_Vps17p"/>
    <property type="match status" value="1"/>
</dbReference>
<dbReference type="GO" id="GO:0030905">
    <property type="term" value="C:retromer, tubulation complex"/>
    <property type="evidence" value="ECO:0007669"/>
    <property type="project" value="TreeGrafter"/>
</dbReference>
<feature type="domain" description="PX" evidence="3">
    <location>
        <begin position="140"/>
        <end position="222"/>
    </location>
</feature>
<evidence type="ECO:0000313" key="4">
    <source>
        <dbReference type="EMBL" id="WPK25005.1"/>
    </source>
</evidence>
<accession>A0AAX4HB66</accession>
<evidence type="ECO:0000256" key="1">
    <source>
        <dbReference type="PIRNR" id="PIRNR011791"/>
    </source>
</evidence>
<keyword evidence="1" id="KW-0813">Transport</keyword>
<dbReference type="Gene3D" id="1.20.1270.60">
    <property type="entry name" value="Arfaptin homology (AH) domain/BAR domain"/>
    <property type="match status" value="1"/>
</dbReference>
<dbReference type="InterPro" id="IPR053055">
    <property type="entry name" value="VPS17"/>
</dbReference>
<feature type="region of interest" description="Disordered" evidence="2">
    <location>
        <begin position="1"/>
        <end position="81"/>
    </location>
</feature>
<comment type="similarity">
    <text evidence="1">Belongs to the VPS17 family.</text>
</comment>
<dbReference type="PANTHER" id="PTHR47433:SF1">
    <property type="entry name" value="VACUOLAR PROTEIN SORTING-ASSOCIATED PROTEIN 17"/>
    <property type="match status" value="1"/>
</dbReference>
<dbReference type="GO" id="GO:0005768">
    <property type="term" value="C:endosome"/>
    <property type="evidence" value="ECO:0007669"/>
    <property type="project" value="TreeGrafter"/>
</dbReference>
<comment type="function">
    <text evidence="1">Component of the membrane-associated retromer complex which is essential in endosome-to-Golgi retrograde transport.</text>
</comment>
<proteinExistence type="inferred from homology"/>
<keyword evidence="1" id="KW-0653">Protein transport</keyword>
<feature type="compositionally biased region" description="Low complexity" evidence="2">
    <location>
        <begin position="33"/>
        <end position="62"/>
    </location>
</feature>
<feature type="compositionally biased region" description="Polar residues" evidence="2">
    <location>
        <begin position="63"/>
        <end position="75"/>
    </location>
</feature>
<keyword evidence="5" id="KW-1185">Reference proteome</keyword>
<organism evidence="4 5">
    <name type="scientific">Australozyma saopauloensis</name>
    <dbReference type="NCBI Taxonomy" id="291208"/>
    <lineage>
        <taxon>Eukaryota</taxon>
        <taxon>Fungi</taxon>
        <taxon>Dikarya</taxon>
        <taxon>Ascomycota</taxon>
        <taxon>Saccharomycotina</taxon>
        <taxon>Pichiomycetes</taxon>
        <taxon>Metschnikowiaceae</taxon>
        <taxon>Australozyma</taxon>
    </lineage>
</organism>
<gene>
    <name evidence="4" type="ORF">PUMCH_002304</name>
</gene>
<dbReference type="SUPFAM" id="SSF64268">
    <property type="entry name" value="PX domain"/>
    <property type="match status" value="1"/>
</dbReference>
<dbReference type="GO" id="GO:0042147">
    <property type="term" value="P:retrograde transport, endosome to Golgi"/>
    <property type="evidence" value="ECO:0007669"/>
    <property type="project" value="InterPro"/>
</dbReference>
<name>A0AAX4HB66_9ASCO</name>
<dbReference type="KEGG" id="asau:88173369"/>
<sequence>MASAIPYDPDDFENNNPFAEPEDNAPSPNPPLQYLTPHQHPQYHQQYQQTQTQTQYDQSQAHFQAQGTNGANDGTGNVAESHVDPEQLTDLLTKKELLKLLPERFQKKYLLKITLESIEKNRPTNPIIRFSAEVQGLPRYRQSTYKDIRRTYSEVVKFNQYLTISNLEVFVPVIPLPQTSYPTGGEDETKHLLYLWQEWFDRIARNPILITDEELVYFIESDFGYSVINSKRRSAVASGFMRKTLKQLSVPYDPFLDLAEFRPMVKSSYLLCQKIHKIMEQSQKCDRLLSALVSELSTKLRGLAQFEQVHPGMKNMWEKFSKVAQTQAELTLVQLVTDMVSIGDGVEALANDLFEVKEALTNRHLIMREYLQAQAQTKAKQIHAAKLKSRSSLDPIKVDEAINSLEMSTMAEENLLRQVKRISGEMRFERKEEINFIEKKFHHLLKSFTLNRVDHHRKLLKHLESIRLDVRIIDAKGGLSRLNRDNLTQMKHNLSQSQAEGGDSWSSRTFRSLAVEEAEKEDRIKKRDESIPIKVDAEQAASLLGVATF</sequence>
<protein>
    <recommendedName>
        <fullName evidence="1">Vacuolar protein sorting-associated protein 17</fullName>
    </recommendedName>
</protein>
<dbReference type="GO" id="GO:0032266">
    <property type="term" value="F:phosphatidylinositol-3-phosphate binding"/>
    <property type="evidence" value="ECO:0007669"/>
    <property type="project" value="TreeGrafter"/>
</dbReference>
<dbReference type="PIRSF" id="PIRSF011791">
    <property type="entry name" value="Vps17"/>
    <property type="match status" value="1"/>
</dbReference>
<dbReference type="InterPro" id="IPR037907">
    <property type="entry name" value="Vps17_PX"/>
</dbReference>